<gene>
    <name evidence="2" type="ORF">K443DRAFT_428433</name>
</gene>
<sequence>MKYFYAVAICIFFANGVIQMAVGLKCDSGCAACWLDNNNDGQDTKFTCMGDRGSLVHCGDVCPTGYHGIHCAKIERCLCGPQGNCDEFGPCQCTAIHNNGYLYCGSLDGSGSGACQTS</sequence>
<organism evidence="2 3">
    <name type="scientific">Laccaria amethystina LaAM-08-1</name>
    <dbReference type="NCBI Taxonomy" id="1095629"/>
    <lineage>
        <taxon>Eukaryota</taxon>
        <taxon>Fungi</taxon>
        <taxon>Dikarya</taxon>
        <taxon>Basidiomycota</taxon>
        <taxon>Agaricomycotina</taxon>
        <taxon>Agaricomycetes</taxon>
        <taxon>Agaricomycetidae</taxon>
        <taxon>Agaricales</taxon>
        <taxon>Agaricineae</taxon>
        <taxon>Hydnangiaceae</taxon>
        <taxon>Laccaria</taxon>
    </lineage>
</organism>
<reference evidence="3" key="2">
    <citation type="submission" date="2015-01" db="EMBL/GenBank/DDBJ databases">
        <title>Evolutionary Origins and Diversification of the Mycorrhizal Mutualists.</title>
        <authorList>
            <consortium name="DOE Joint Genome Institute"/>
            <consortium name="Mycorrhizal Genomics Consortium"/>
            <person name="Kohler A."/>
            <person name="Kuo A."/>
            <person name="Nagy L.G."/>
            <person name="Floudas D."/>
            <person name="Copeland A."/>
            <person name="Barry K.W."/>
            <person name="Cichocki N."/>
            <person name="Veneault-Fourrey C."/>
            <person name="LaButti K."/>
            <person name="Lindquist E.A."/>
            <person name="Lipzen A."/>
            <person name="Lundell T."/>
            <person name="Morin E."/>
            <person name="Murat C."/>
            <person name="Riley R."/>
            <person name="Ohm R."/>
            <person name="Sun H."/>
            <person name="Tunlid A."/>
            <person name="Henrissat B."/>
            <person name="Grigoriev I.V."/>
            <person name="Hibbett D.S."/>
            <person name="Martin F."/>
        </authorList>
    </citation>
    <scope>NUCLEOTIDE SEQUENCE [LARGE SCALE GENOMIC DNA]</scope>
    <source>
        <strain evidence="3">LaAM-08-1</strain>
    </source>
</reference>
<dbReference type="OrthoDB" id="3036279at2759"/>
<feature type="signal peptide" evidence="1">
    <location>
        <begin position="1"/>
        <end position="23"/>
    </location>
</feature>
<dbReference type="HOGENOM" id="CLU_150809_0_0_1"/>
<feature type="chain" id="PRO_5002205470" description="EGF-like domain-containing protein" evidence="1">
    <location>
        <begin position="24"/>
        <end position="118"/>
    </location>
</feature>
<dbReference type="Proteomes" id="UP000054477">
    <property type="component" value="Unassembled WGS sequence"/>
</dbReference>
<evidence type="ECO:0000256" key="1">
    <source>
        <dbReference type="SAM" id="SignalP"/>
    </source>
</evidence>
<proteinExistence type="predicted"/>
<evidence type="ECO:0008006" key="4">
    <source>
        <dbReference type="Google" id="ProtNLM"/>
    </source>
</evidence>
<keyword evidence="1" id="KW-0732">Signal</keyword>
<accession>A0A0C9WP92</accession>
<reference evidence="2 3" key="1">
    <citation type="submission" date="2014-04" db="EMBL/GenBank/DDBJ databases">
        <authorList>
            <consortium name="DOE Joint Genome Institute"/>
            <person name="Kuo A."/>
            <person name="Kohler A."/>
            <person name="Nagy L.G."/>
            <person name="Floudas D."/>
            <person name="Copeland A."/>
            <person name="Barry K.W."/>
            <person name="Cichocki N."/>
            <person name="Veneault-Fourrey C."/>
            <person name="LaButti K."/>
            <person name="Lindquist E.A."/>
            <person name="Lipzen A."/>
            <person name="Lundell T."/>
            <person name="Morin E."/>
            <person name="Murat C."/>
            <person name="Sun H."/>
            <person name="Tunlid A."/>
            <person name="Henrissat B."/>
            <person name="Grigoriev I.V."/>
            <person name="Hibbett D.S."/>
            <person name="Martin F."/>
            <person name="Nordberg H.P."/>
            <person name="Cantor M.N."/>
            <person name="Hua S.X."/>
        </authorList>
    </citation>
    <scope>NUCLEOTIDE SEQUENCE [LARGE SCALE GENOMIC DNA]</scope>
    <source>
        <strain evidence="2 3">LaAM-08-1</strain>
    </source>
</reference>
<dbReference type="AlphaFoldDB" id="A0A0C9WP92"/>
<keyword evidence="3" id="KW-1185">Reference proteome</keyword>
<dbReference type="EMBL" id="KN838895">
    <property type="protein sequence ID" value="KIJ92650.1"/>
    <property type="molecule type" value="Genomic_DNA"/>
</dbReference>
<name>A0A0C9WP92_9AGAR</name>
<evidence type="ECO:0000313" key="3">
    <source>
        <dbReference type="Proteomes" id="UP000054477"/>
    </source>
</evidence>
<protein>
    <recommendedName>
        <fullName evidence="4">EGF-like domain-containing protein</fullName>
    </recommendedName>
</protein>
<evidence type="ECO:0000313" key="2">
    <source>
        <dbReference type="EMBL" id="KIJ92650.1"/>
    </source>
</evidence>